<reference evidence="6 7" key="1">
    <citation type="submission" date="2021-06" db="EMBL/GenBank/DDBJ databases">
        <title>Sphingomonas sp. XMGL2, whole genome shotgun sequencing project.</title>
        <authorList>
            <person name="Zhao G."/>
            <person name="Shen L."/>
        </authorList>
    </citation>
    <scope>NUCLEOTIDE SEQUENCE [LARGE SCALE GENOMIC DNA]</scope>
    <source>
        <strain evidence="6 7">XMGL2</strain>
    </source>
</reference>
<dbReference type="PROSITE" id="PS51755">
    <property type="entry name" value="OMPR_PHOB"/>
    <property type="match status" value="1"/>
</dbReference>
<dbReference type="PROSITE" id="PS50110">
    <property type="entry name" value="RESPONSE_REGULATORY"/>
    <property type="match status" value="1"/>
</dbReference>
<evidence type="ECO:0000313" key="7">
    <source>
        <dbReference type="Proteomes" id="UP000776276"/>
    </source>
</evidence>
<evidence type="ECO:0000256" key="3">
    <source>
        <dbReference type="PROSITE-ProRule" id="PRU01091"/>
    </source>
</evidence>
<dbReference type="Pfam" id="PF00486">
    <property type="entry name" value="Trans_reg_C"/>
    <property type="match status" value="1"/>
</dbReference>
<evidence type="ECO:0000313" key="6">
    <source>
        <dbReference type="EMBL" id="MBU3076808.1"/>
    </source>
</evidence>
<dbReference type="InterPro" id="IPR039420">
    <property type="entry name" value="WalR-like"/>
</dbReference>
<dbReference type="RefSeq" id="WP_216319654.1">
    <property type="nucleotide sequence ID" value="NZ_JAHKRT010000001.1"/>
</dbReference>
<feature type="domain" description="OmpR/PhoB-type" evidence="5">
    <location>
        <begin position="123"/>
        <end position="217"/>
    </location>
</feature>
<protein>
    <submittedName>
        <fullName evidence="6">Response regulator transcription factor</fullName>
    </submittedName>
</protein>
<evidence type="ECO:0000256" key="1">
    <source>
        <dbReference type="ARBA" id="ARBA00023125"/>
    </source>
</evidence>
<evidence type="ECO:0000259" key="4">
    <source>
        <dbReference type="PROSITE" id="PS50110"/>
    </source>
</evidence>
<feature type="domain" description="Response regulatory" evidence="4">
    <location>
        <begin position="2"/>
        <end position="115"/>
    </location>
</feature>
<dbReference type="SMART" id="SM00862">
    <property type="entry name" value="Trans_reg_C"/>
    <property type="match status" value="1"/>
</dbReference>
<feature type="DNA-binding region" description="OmpR/PhoB-type" evidence="3">
    <location>
        <begin position="123"/>
        <end position="217"/>
    </location>
</feature>
<accession>A0ABS6BES5</accession>
<evidence type="ECO:0000259" key="5">
    <source>
        <dbReference type="PROSITE" id="PS51755"/>
    </source>
</evidence>
<dbReference type="InterPro" id="IPR001867">
    <property type="entry name" value="OmpR/PhoB-type_DNA-bd"/>
</dbReference>
<dbReference type="EMBL" id="JAHKRT010000001">
    <property type="protein sequence ID" value="MBU3076808.1"/>
    <property type="molecule type" value="Genomic_DNA"/>
</dbReference>
<dbReference type="CDD" id="cd00383">
    <property type="entry name" value="trans_reg_C"/>
    <property type="match status" value="1"/>
</dbReference>
<gene>
    <name evidence="6" type="ORF">KOF26_02930</name>
</gene>
<dbReference type="PANTHER" id="PTHR48111">
    <property type="entry name" value="REGULATOR OF RPOS"/>
    <property type="match status" value="1"/>
</dbReference>
<keyword evidence="1 3" id="KW-0238">DNA-binding</keyword>
<organism evidence="6 7">
    <name type="scientific">Sphingomonas quercus</name>
    <dbReference type="NCBI Taxonomy" id="2842451"/>
    <lineage>
        <taxon>Bacteria</taxon>
        <taxon>Pseudomonadati</taxon>
        <taxon>Pseudomonadota</taxon>
        <taxon>Alphaproteobacteria</taxon>
        <taxon>Sphingomonadales</taxon>
        <taxon>Sphingomonadaceae</taxon>
        <taxon>Sphingomonas</taxon>
    </lineage>
</organism>
<dbReference type="Pfam" id="PF00072">
    <property type="entry name" value="Response_reg"/>
    <property type="match status" value="1"/>
</dbReference>
<keyword evidence="7" id="KW-1185">Reference proteome</keyword>
<dbReference type="PANTHER" id="PTHR48111:SF37">
    <property type="entry name" value="RESPONSE REGULATOR PROTEIN CARR"/>
    <property type="match status" value="1"/>
</dbReference>
<evidence type="ECO:0000256" key="2">
    <source>
        <dbReference type="PROSITE-ProRule" id="PRU00169"/>
    </source>
</evidence>
<dbReference type="Proteomes" id="UP000776276">
    <property type="component" value="Unassembled WGS sequence"/>
</dbReference>
<keyword evidence="2" id="KW-0597">Phosphoprotein</keyword>
<comment type="caution">
    <text evidence="6">The sequence shown here is derived from an EMBL/GenBank/DDBJ whole genome shotgun (WGS) entry which is preliminary data.</text>
</comment>
<sequence>MRILLVEDEAELARRMVANLAAHGMTCEWMTTAEDAADFVSDGFSALIVDLGLPGMGGVELVRLLRRRGLTVPILIFTARGRWQEKVEGLNAGADDFLVKPVRIEELVARLHALARRVAGFAATRLTSGALALDPATGEAWLDAEPLTLTANEFRLLQLFLYNAGRVLTREAILDGLYRVEEERDLNTVEVLVGRLRRKIGRERIATVWGMGYRLAT</sequence>
<dbReference type="InterPro" id="IPR001789">
    <property type="entry name" value="Sig_transdc_resp-reg_receiver"/>
</dbReference>
<name>A0ABS6BES5_9SPHN</name>
<feature type="modified residue" description="4-aspartylphosphate" evidence="2">
    <location>
        <position position="50"/>
    </location>
</feature>
<proteinExistence type="predicted"/>
<dbReference type="SMART" id="SM00448">
    <property type="entry name" value="REC"/>
    <property type="match status" value="1"/>
</dbReference>